<dbReference type="InterPro" id="IPR010982">
    <property type="entry name" value="Lambda_DNA-bd_dom_sf"/>
</dbReference>
<gene>
    <name evidence="5" type="ORF">HNQ10_002278</name>
</gene>
<comment type="caution">
    <text evidence="5">The sequence shown here is derived from an EMBL/GenBank/DDBJ whole genome shotgun (WGS) entry which is preliminary data.</text>
</comment>
<accession>A0ABR6MUU3</accession>
<dbReference type="PANTHER" id="PTHR46797:SF23">
    <property type="entry name" value="HTH-TYPE TRANSCRIPTIONAL REGULATOR SUTR"/>
    <property type="match status" value="1"/>
</dbReference>
<evidence type="ECO:0000256" key="2">
    <source>
        <dbReference type="ARBA" id="ARBA00023125"/>
    </source>
</evidence>
<dbReference type="SMART" id="SM00530">
    <property type="entry name" value="HTH_XRE"/>
    <property type="match status" value="1"/>
</dbReference>
<dbReference type="Gene3D" id="1.10.260.40">
    <property type="entry name" value="lambda repressor-like DNA-binding domains"/>
    <property type="match status" value="1"/>
</dbReference>
<dbReference type="Proteomes" id="UP000536909">
    <property type="component" value="Unassembled WGS sequence"/>
</dbReference>
<keyword evidence="6" id="KW-1185">Reference proteome</keyword>
<evidence type="ECO:0000313" key="6">
    <source>
        <dbReference type="Proteomes" id="UP000536909"/>
    </source>
</evidence>
<sequence>MLGAMQQGHAELQARVVLAQNMRLLRAERSLSQEALADLAGLHRTYIGAIERGERNLSIDNVERIAIALGVHITRLFQETQTPEQKP</sequence>
<reference evidence="5 6" key="1">
    <citation type="submission" date="2020-08" db="EMBL/GenBank/DDBJ databases">
        <title>Genomic Encyclopedia of Type Strains, Phase IV (KMG-IV): sequencing the most valuable type-strain genomes for metagenomic binning, comparative biology and taxonomic classification.</title>
        <authorList>
            <person name="Goeker M."/>
        </authorList>
    </citation>
    <scope>NUCLEOTIDE SEQUENCE [LARGE SCALE GENOMIC DNA]</scope>
    <source>
        <strain evidence="5 6">DSM 105434</strain>
    </source>
</reference>
<dbReference type="SUPFAM" id="SSF47413">
    <property type="entry name" value="lambda repressor-like DNA-binding domains"/>
    <property type="match status" value="1"/>
</dbReference>
<name>A0ABR6MUU3_9DEIO</name>
<evidence type="ECO:0000259" key="4">
    <source>
        <dbReference type="PROSITE" id="PS50943"/>
    </source>
</evidence>
<dbReference type="EMBL" id="JACHFV010000007">
    <property type="protein sequence ID" value="MBB5295449.1"/>
    <property type="molecule type" value="Genomic_DNA"/>
</dbReference>
<proteinExistence type="predicted"/>
<dbReference type="CDD" id="cd00093">
    <property type="entry name" value="HTH_XRE"/>
    <property type="match status" value="1"/>
</dbReference>
<keyword evidence="1" id="KW-0805">Transcription regulation</keyword>
<protein>
    <submittedName>
        <fullName evidence="5">Transcriptional regulator with XRE-family HTH domain</fullName>
    </submittedName>
</protein>
<evidence type="ECO:0000256" key="1">
    <source>
        <dbReference type="ARBA" id="ARBA00023015"/>
    </source>
</evidence>
<evidence type="ECO:0000313" key="5">
    <source>
        <dbReference type="EMBL" id="MBB5295449.1"/>
    </source>
</evidence>
<dbReference type="Pfam" id="PF01381">
    <property type="entry name" value="HTH_3"/>
    <property type="match status" value="1"/>
</dbReference>
<dbReference type="PANTHER" id="PTHR46797">
    <property type="entry name" value="HTH-TYPE TRANSCRIPTIONAL REGULATOR"/>
    <property type="match status" value="1"/>
</dbReference>
<keyword evidence="3" id="KW-0804">Transcription</keyword>
<dbReference type="PROSITE" id="PS50943">
    <property type="entry name" value="HTH_CROC1"/>
    <property type="match status" value="1"/>
</dbReference>
<feature type="domain" description="HTH cro/C1-type" evidence="4">
    <location>
        <begin position="22"/>
        <end position="76"/>
    </location>
</feature>
<keyword evidence="2" id="KW-0238">DNA-binding</keyword>
<dbReference type="InterPro" id="IPR001387">
    <property type="entry name" value="Cro/C1-type_HTH"/>
</dbReference>
<evidence type="ECO:0000256" key="3">
    <source>
        <dbReference type="ARBA" id="ARBA00023163"/>
    </source>
</evidence>
<organism evidence="5 6">
    <name type="scientific">Deinococcus metallilatus</name>
    <dbReference type="NCBI Taxonomy" id="1211322"/>
    <lineage>
        <taxon>Bacteria</taxon>
        <taxon>Thermotogati</taxon>
        <taxon>Deinococcota</taxon>
        <taxon>Deinococci</taxon>
        <taxon>Deinococcales</taxon>
        <taxon>Deinococcaceae</taxon>
        <taxon>Deinococcus</taxon>
    </lineage>
</organism>
<dbReference type="InterPro" id="IPR050807">
    <property type="entry name" value="TransReg_Diox_bact_type"/>
</dbReference>
<dbReference type="RefSeq" id="WP_241687096.1">
    <property type="nucleotide sequence ID" value="NZ_BSUI01000015.1"/>
</dbReference>